<feature type="domain" description="ASPIC/UnbV" evidence="4">
    <location>
        <begin position="542"/>
        <end position="607"/>
    </location>
</feature>
<gene>
    <name evidence="5" type="ORF">SAMN04487911_10350</name>
</gene>
<organism evidence="5 6">
    <name type="scientific">Arenibacter nanhaiticus</name>
    <dbReference type="NCBI Taxonomy" id="558155"/>
    <lineage>
        <taxon>Bacteria</taxon>
        <taxon>Pseudomonadati</taxon>
        <taxon>Bacteroidota</taxon>
        <taxon>Flavobacteriia</taxon>
        <taxon>Flavobacteriales</taxon>
        <taxon>Flavobacteriaceae</taxon>
        <taxon>Arenibacter</taxon>
    </lineage>
</organism>
<evidence type="ECO:0000256" key="2">
    <source>
        <dbReference type="ARBA" id="ARBA00022737"/>
    </source>
</evidence>
<name>A0A1M6C1F8_9FLAO</name>
<dbReference type="SUPFAM" id="SSF69318">
    <property type="entry name" value="Integrin alpha N-terminal domain"/>
    <property type="match status" value="3"/>
</dbReference>
<evidence type="ECO:0000313" key="5">
    <source>
        <dbReference type="EMBL" id="SHI54875.1"/>
    </source>
</evidence>
<dbReference type="PANTHER" id="PTHR16026">
    <property type="entry name" value="CARTILAGE ACIDIC PROTEIN 1"/>
    <property type="match status" value="1"/>
</dbReference>
<dbReference type="AlphaFoldDB" id="A0A1M6C1F8"/>
<evidence type="ECO:0000256" key="3">
    <source>
        <dbReference type="ARBA" id="ARBA00023180"/>
    </source>
</evidence>
<dbReference type="InterPro" id="IPR013517">
    <property type="entry name" value="FG-GAP"/>
</dbReference>
<keyword evidence="6" id="KW-1185">Reference proteome</keyword>
<dbReference type="Proteomes" id="UP000184231">
    <property type="component" value="Unassembled WGS sequence"/>
</dbReference>
<keyword evidence="2" id="KW-0677">Repeat</keyword>
<accession>A0A1M6C1F8</accession>
<dbReference type="Gene3D" id="2.130.10.130">
    <property type="entry name" value="Integrin alpha, N-terminal"/>
    <property type="match status" value="4"/>
</dbReference>
<dbReference type="InterPro" id="IPR013519">
    <property type="entry name" value="Int_alpha_beta-p"/>
</dbReference>
<sequence length="1120" mass="125861">MSRGIAIFQTISIFVLTIYSYAQGVGVNNNEDTVFSLLDPSATDIIFNNQLHQTNEENIFVYKGFYKGGGVAIGDVNNDGLLDMYFTGNQVGDKLYLNKGNLKFEDITLTAGILDKGGWSTHVSMVDINNDGFKDIYVCKSLYDGREDLRENELYINNGDLTFSESAVKYNLNDRNRTTEANFFDFDRDGDFDVFLVNQPKNSSFMAPASDEEKITPTQNYRLLENIDNRFFETSDNGGLSNFGYGLSSSIADFNNDGWQDIYVANDYLGPDFFYINNGNGTFTNKIYENIKHTSYFSMGTDVGDINNDGWFDFVVLDMVAEDNYRLKSNMSSMNPADFWNNVSRGGHYQYMFNTLQLNNGVDVHGDMLFSEIAQMAGISSTDWSWSPLLADFDNDGHLDLFVTNGIRHEIGNTDALKKLDEYVGDIDTNYNKEGDKNFDVWKYANLEKMLSFFPSEKIQNYMYRNTNGLKFEKVSDKWGLSQKTFSTGAAYGDLDNDGDLDLVVNNIDEVVHIYRNNTSEKKKNNYLRINFKRGKVGQSFFGTKVSLFHKNGVQISQLTNARGINSSSEETIHFGLNQINTIDSLRIDWFNGQTSFYKNVKVNRTLVYDLNGAKNNQRPPKKPDFLLFEDVSDAAKVNYVHKENKFDDFGREVLLPHRMSTLGSGIAVADIDGDGLEDFYIGGPNEGLGKLYKQQPSGSFTENPLKLIPDLNREDMGSVFFDADNDGDQDLYVVSGGNEFELNSKNYQDRLYLNDGDGNFQLSIGILPNITASGSRVKVADYDNDGDLDLFIGGRQVPGHYPEPADSYLLKNQLVETGTLGYIKTNRNVLDKLGMVTDAVWTDFDGDGDLDLLVTGMWMPITVLENVEGQFKNSTDKFNLQNTTGWWFSISNGDLDGDGDEDYVLGNLGLNYKYKAKENEPFSVHYGDFDENRKNDIVLSYYNYGTQYPLRGRSCSSQQIPEIKKKFATYNEFALSTLQDVYGVSKLDNSLHYQAKTFASVSMENLGNGKYEIRQLPDLAQISNINSSVIYDFDNDGIKDIVVAGNLYGSEIETTRNDASLGLFLKGQGQFIFESVPMGKSGLNISQDVKELKLIGYGNQKALVIAVNNGTAKLIKINN</sequence>
<protein>
    <submittedName>
        <fullName evidence="5">Repeat domain-containing protein</fullName>
    </submittedName>
</protein>
<reference evidence="5 6" key="1">
    <citation type="submission" date="2016-11" db="EMBL/GenBank/DDBJ databases">
        <authorList>
            <person name="Jaros S."/>
            <person name="Januszkiewicz K."/>
            <person name="Wedrychowicz H."/>
        </authorList>
    </citation>
    <scope>NUCLEOTIDE SEQUENCE [LARGE SCALE GENOMIC DNA]</scope>
    <source>
        <strain evidence="5 6">CGMCC 1.8863</strain>
    </source>
</reference>
<dbReference type="InterPro" id="IPR028994">
    <property type="entry name" value="Integrin_alpha_N"/>
</dbReference>
<dbReference type="Pfam" id="PF07593">
    <property type="entry name" value="UnbV_ASPIC"/>
    <property type="match status" value="1"/>
</dbReference>
<dbReference type="EMBL" id="FQYX01000003">
    <property type="protein sequence ID" value="SHI54875.1"/>
    <property type="molecule type" value="Genomic_DNA"/>
</dbReference>
<dbReference type="RefSeq" id="WP_072763127.1">
    <property type="nucleotide sequence ID" value="NZ_FQYX01000003.1"/>
</dbReference>
<evidence type="ECO:0000259" key="4">
    <source>
        <dbReference type="Pfam" id="PF07593"/>
    </source>
</evidence>
<proteinExistence type="predicted"/>
<evidence type="ECO:0000256" key="1">
    <source>
        <dbReference type="ARBA" id="ARBA00022729"/>
    </source>
</evidence>
<keyword evidence="3" id="KW-0325">Glycoprotein</keyword>
<dbReference type="SMART" id="SM00191">
    <property type="entry name" value="Int_alpha"/>
    <property type="match status" value="4"/>
</dbReference>
<dbReference type="Pfam" id="PF13517">
    <property type="entry name" value="FG-GAP_3"/>
    <property type="match status" value="6"/>
</dbReference>
<dbReference type="PANTHER" id="PTHR16026:SF0">
    <property type="entry name" value="CARTILAGE ACIDIC PROTEIN 1"/>
    <property type="match status" value="1"/>
</dbReference>
<keyword evidence="1" id="KW-0732">Signal</keyword>
<evidence type="ECO:0000313" key="6">
    <source>
        <dbReference type="Proteomes" id="UP000184231"/>
    </source>
</evidence>
<dbReference type="STRING" id="558155.SAMN04487911_10350"/>
<dbReference type="InterPro" id="IPR011519">
    <property type="entry name" value="UnbV_ASPIC"/>
</dbReference>
<dbReference type="InterPro" id="IPR027039">
    <property type="entry name" value="Crtac1"/>
</dbReference>